<gene>
    <name evidence="2" type="ORF">UTRI_05574</name>
</gene>
<feature type="compositionally biased region" description="Low complexity" evidence="1">
    <location>
        <begin position="299"/>
        <end position="312"/>
    </location>
</feature>
<reference evidence="2 3" key="1">
    <citation type="submission" date="2018-03" db="EMBL/GenBank/DDBJ databases">
        <authorList>
            <person name="Guldener U."/>
        </authorList>
    </citation>
    <scope>NUCLEOTIDE SEQUENCE [LARGE SCALE GENOMIC DNA]</scope>
    <source>
        <strain evidence="2 3">NBRC100155</strain>
    </source>
</reference>
<feature type="compositionally biased region" description="Polar residues" evidence="1">
    <location>
        <begin position="272"/>
        <end position="298"/>
    </location>
</feature>
<organism evidence="2 3">
    <name type="scientific">Ustilago trichophora</name>
    <dbReference type="NCBI Taxonomy" id="86804"/>
    <lineage>
        <taxon>Eukaryota</taxon>
        <taxon>Fungi</taxon>
        <taxon>Dikarya</taxon>
        <taxon>Basidiomycota</taxon>
        <taxon>Ustilaginomycotina</taxon>
        <taxon>Ustilaginomycetes</taxon>
        <taxon>Ustilaginales</taxon>
        <taxon>Ustilaginaceae</taxon>
        <taxon>Ustilago</taxon>
    </lineage>
</organism>
<dbReference type="AlphaFoldDB" id="A0A5C3EH69"/>
<dbReference type="EMBL" id="OOIN01000029">
    <property type="protein sequence ID" value="SPO29752.1"/>
    <property type="molecule type" value="Genomic_DNA"/>
</dbReference>
<dbReference type="OrthoDB" id="3211402at2759"/>
<feature type="region of interest" description="Disordered" evidence="1">
    <location>
        <begin position="220"/>
        <end position="323"/>
    </location>
</feature>
<accession>A0A5C3EH69</accession>
<name>A0A5C3EH69_9BASI</name>
<evidence type="ECO:0000256" key="1">
    <source>
        <dbReference type="SAM" id="MobiDB-lite"/>
    </source>
</evidence>
<feature type="region of interest" description="Disordered" evidence="1">
    <location>
        <begin position="361"/>
        <end position="382"/>
    </location>
</feature>
<proteinExistence type="predicted"/>
<protein>
    <submittedName>
        <fullName evidence="2">Uncharacterized protein</fullName>
    </submittedName>
</protein>
<evidence type="ECO:0000313" key="3">
    <source>
        <dbReference type="Proteomes" id="UP000324022"/>
    </source>
</evidence>
<keyword evidence="3" id="KW-1185">Reference proteome</keyword>
<evidence type="ECO:0000313" key="2">
    <source>
        <dbReference type="EMBL" id="SPO29752.1"/>
    </source>
</evidence>
<sequence>MSSSSDDLEDAGSQPCSALSALSAQSAQSFASNIQSTGELSSTDLQTSSASAVFPPSSQSLIPFSTRYVAASNKKNYIWSTEDIVRLVTTIYSEERYQNALLPSREGTEDDANNKLRKEPVCREIFQNLFPGVPVDPNRIKTKLRWLITAYHKEKKKLSLTGAGTLLRDLDPSSPSYISRSALAQRLPWFEKMHEMMNGRVPAGPIRLYTTLPITFPDEPFDIAGAAPTNNPGYPMDESEDDTPRDHANHAHSVPPLLDMLGDVSTPPLPSQPGSNVAENNAATPTPSQRSSAPQDTFSPSASPSSSLSSPATKRKRGAMDQKRDSIAEAFYKSSVESLQIKLKVEQERTRREELREYERTKREQMRLQHEKDEKEREERVRAQERQMMLKMVRLFAGHKGVDPECNTGYQDSRH</sequence>
<dbReference type="Proteomes" id="UP000324022">
    <property type="component" value="Unassembled WGS sequence"/>
</dbReference>